<feature type="binding site" evidence="6">
    <location>
        <position position="80"/>
    </location>
    <ligand>
        <name>Mg(2+)</name>
        <dbReference type="ChEBI" id="CHEBI:18420"/>
        <label>1</label>
        <note>catalytic</note>
    </ligand>
</feature>
<evidence type="ECO:0000256" key="4">
    <source>
        <dbReference type="ARBA" id="ARBA00022801"/>
    </source>
</evidence>
<protein>
    <recommendedName>
        <fullName evidence="7">Inositol-1-monophosphatase</fullName>
        <ecNumber evidence="7">3.1.3.25</ecNumber>
    </recommendedName>
</protein>
<dbReference type="InterPro" id="IPR020552">
    <property type="entry name" value="Inositol_monoPase_Li-sen"/>
</dbReference>
<reference evidence="8 9" key="1">
    <citation type="submission" date="2017-10" db="EMBL/GenBank/DDBJ databases">
        <title>Genomics of the genus Arcobacter.</title>
        <authorList>
            <person name="Perez-Cataluna A."/>
            <person name="Figueras M.J."/>
        </authorList>
    </citation>
    <scope>NUCLEOTIDE SEQUENCE [LARGE SCALE GENOMIC DNA]</scope>
    <source>
        <strain evidence="8 9">DSM 24636</strain>
    </source>
</reference>
<dbReference type="InterPro" id="IPR033942">
    <property type="entry name" value="IMPase"/>
</dbReference>
<dbReference type="PANTHER" id="PTHR20854">
    <property type="entry name" value="INOSITOL MONOPHOSPHATASE"/>
    <property type="match status" value="1"/>
</dbReference>
<dbReference type="CDD" id="cd01639">
    <property type="entry name" value="IMPase"/>
    <property type="match status" value="1"/>
</dbReference>
<dbReference type="RefSeq" id="WP_129082371.1">
    <property type="nucleotide sequence ID" value="NZ_CP041070.1"/>
</dbReference>
<keyword evidence="4 7" id="KW-0378">Hydrolase</keyword>
<dbReference type="EC" id="3.1.3.25" evidence="7"/>
<dbReference type="GO" id="GO:0007165">
    <property type="term" value="P:signal transduction"/>
    <property type="evidence" value="ECO:0007669"/>
    <property type="project" value="TreeGrafter"/>
</dbReference>
<dbReference type="STRING" id="877500.GCA_000935065_01059"/>
<sequence>MKDKLIEIIKEAGELLKEGYFSNKEVNFKAKKDLVTKYDVAVENFLKNRFSKEFPSFTLIAEESDNTDIKFGDSIIIDPIDGTTNFVNQVPHTAISVGVYKNKEPYIGVVYNPILNELYEAKTGCGSFLNGKKIEVSKENDFQKSLISTGFPYTSGSNQNDLNDVIKKIEIILPKCQDIRRLGSAALDLCYVARGTYEGYYEMNLKAWDVSAGILILSEAGGKISNINGEEYKLFDDKYIVATNGYIHKELILNLNAK</sequence>
<dbReference type="SUPFAM" id="SSF56655">
    <property type="entry name" value="Carbohydrate phosphatase"/>
    <property type="match status" value="1"/>
</dbReference>
<accession>A0A4V1LPV0</accession>
<evidence type="ECO:0000313" key="9">
    <source>
        <dbReference type="Proteomes" id="UP000290191"/>
    </source>
</evidence>
<evidence type="ECO:0000256" key="6">
    <source>
        <dbReference type="PIRSR" id="PIRSR600760-2"/>
    </source>
</evidence>
<evidence type="ECO:0000256" key="2">
    <source>
        <dbReference type="ARBA" id="ARBA00001946"/>
    </source>
</evidence>
<dbReference type="PRINTS" id="PR00378">
    <property type="entry name" value="LIIMPHPHTASE"/>
</dbReference>
<organism evidence="8 9">
    <name type="scientific">Halarcobacter anaerophilus</name>
    <dbReference type="NCBI Taxonomy" id="877500"/>
    <lineage>
        <taxon>Bacteria</taxon>
        <taxon>Pseudomonadati</taxon>
        <taxon>Campylobacterota</taxon>
        <taxon>Epsilonproteobacteria</taxon>
        <taxon>Campylobacterales</taxon>
        <taxon>Arcobacteraceae</taxon>
        <taxon>Halarcobacter</taxon>
    </lineage>
</organism>
<dbReference type="FunFam" id="3.40.190.80:FF:000020">
    <property type="entry name" value="Fructose-1,6-bisphosphatase/inositol-1-monophosphatase"/>
    <property type="match status" value="1"/>
</dbReference>
<dbReference type="FunFam" id="3.30.540.10:FF:000003">
    <property type="entry name" value="Inositol-1-monophosphatase"/>
    <property type="match status" value="1"/>
</dbReference>
<dbReference type="Gene3D" id="3.40.190.80">
    <property type="match status" value="1"/>
</dbReference>
<comment type="caution">
    <text evidence="8">The sequence shown here is derived from an EMBL/GenBank/DDBJ whole genome shotgun (WGS) entry which is preliminary data.</text>
</comment>
<gene>
    <name evidence="8" type="ORF">CRV06_10025</name>
</gene>
<evidence type="ECO:0000256" key="5">
    <source>
        <dbReference type="ARBA" id="ARBA00022842"/>
    </source>
</evidence>
<dbReference type="Gene3D" id="3.30.540.10">
    <property type="entry name" value="Fructose-1,6-Bisphosphatase, subunit A, domain 1"/>
    <property type="match status" value="1"/>
</dbReference>
<dbReference type="GO" id="GO:0046854">
    <property type="term" value="P:phosphatidylinositol phosphate biosynthetic process"/>
    <property type="evidence" value="ECO:0007669"/>
    <property type="project" value="InterPro"/>
</dbReference>
<dbReference type="GO" id="GO:0046872">
    <property type="term" value="F:metal ion binding"/>
    <property type="evidence" value="ECO:0007669"/>
    <property type="project" value="UniProtKB-KW"/>
</dbReference>
<comment type="cofactor">
    <cofactor evidence="2 6 7">
        <name>Mg(2+)</name>
        <dbReference type="ChEBI" id="CHEBI:18420"/>
    </cofactor>
</comment>
<dbReference type="PRINTS" id="PR00377">
    <property type="entry name" value="IMPHPHTASES"/>
</dbReference>
<feature type="binding site" evidence="6">
    <location>
        <position position="62"/>
    </location>
    <ligand>
        <name>Mg(2+)</name>
        <dbReference type="ChEBI" id="CHEBI:18420"/>
        <label>1</label>
        <note>catalytic</note>
    </ligand>
</feature>
<dbReference type="OrthoDB" id="9785695at2"/>
<dbReference type="GO" id="GO:0008934">
    <property type="term" value="F:inositol monophosphate 1-phosphatase activity"/>
    <property type="evidence" value="ECO:0007669"/>
    <property type="project" value="InterPro"/>
</dbReference>
<dbReference type="InterPro" id="IPR000760">
    <property type="entry name" value="Inositol_monophosphatase-like"/>
</dbReference>
<evidence type="ECO:0000313" key="8">
    <source>
        <dbReference type="EMBL" id="RXJ62468.1"/>
    </source>
</evidence>
<keyword evidence="5 6" id="KW-0460">Magnesium</keyword>
<dbReference type="Proteomes" id="UP000290191">
    <property type="component" value="Unassembled WGS sequence"/>
</dbReference>
<dbReference type="GO" id="GO:0006020">
    <property type="term" value="P:inositol metabolic process"/>
    <property type="evidence" value="ECO:0007669"/>
    <property type="project" value="TreeGrafter"/>
</dbReference>
<comment type="catalytic activity">
    <reaction evidence="1 7">
        <text>a myo-inositol phosphate + H2O = myo-inositol + phosphate</text>
        <dbReference type="Rhea" id="RHEA:24056"/>
        <dbReference type="ChEBI" id="CHEBI:15377"/>
        <dbReference type="ChEBI" id="CHEBI:17268"/>
        <dbReference type="ChEBI" id="CHEBI:43474"/>
        <dbReference type="ChEBI" id="CHEBI:84139"/>
        <dbReference type="EC" id="3.1.3.25"/>
    </reaction>
</comment>
<dbReference type="Pfam" id="PF00459">
    <property type="entry name" value="Inositol_P"/>
    <property type="match status" value="1"/>
</dbReference>
<proteinExistence type="inferred from homology"/>
<dbReference type="AlphaFoldDB" id="A0A4V1LPV0"/>
<evidence type="ECO:0000256" key="7">
    <source>
        <dbReference type="RuleBase" id="RU364068"/>
    </source>
</evidence>
<feature type="binding site" evidence="6">
    <location>
        <position position="209"/>
    </location>
    <ligand>
        <name>Mg(2+)</name>
        <dbReference type="ChEBI" id="CHEBI:18420"/>
        <label>1</label>
        <note>catalytic</note>
    </ligand>
</feature>
<evidence type="ECO:0000256" key="1">
    <source>
        <dbReference type="ARBA" id="ARBA00001033"/>
    </source>
</evidence>
<feature type="binding site" evidence="6">
    <location>
        <position position="81"/>
    </location>
    <ligand>
        <name>Mg(2+)</name>
        <dbReference type="ChEBI" id="CHEBI:18420"/>
        <label>1</label>
        <note>catalytic</note>
    </ligand>
</feature>
<dbReference type="EMBL" id="PDKO01000008">
    <property type="protein sequence ID" value="RXJ62468.1"/>
    <property type="molecule type" value="Genomic_DNA"/>
</dbReference>
<name>A0A4V1LPV0_9BACT</name>
<comment type="similarity">
    <text evidence="7">Belongs to the inositol monophosphatase superfamily.</text>
</comment>
<dbReference type="PANTHER" id="PTHR20854:SF4">
    <property type="entry name" value="INOSITOL-1-MONOPHOSPHATASE-RELATED"/>
    <property type="match status" value="1"/>
</dbReference>
<feature type="binding site" evidence="6">
    <location>
        <position position="78"/>
    </location>
    <ligand>
        <name>Mg(2+)</name>
        <dbReference type="ChEBI" id="CHEBI:18420"/>
        <label>1</label>
        <note>catalytic</note>
    </ligand>
</feature>
<evidence type="ECO:0000256" key="3">
    <source>
        <dbReference type="ARBA" id="ARBA00022723"/>
    </source>
</evidence>
<keyword evidence="9" id="KW-1185">Reference proteome</keyword>
<keyword evidence="3 6" id="KW-0479">Metal-binding</keyword>